<proteinExistence type="predicted"/>
<keyword evidence="3" id="KW-1185">Reference proteome</keyword>
<name>G2P785_STRV4</name>
<dbReference type="InterPro" id="IPR045733">
    <property type="entry name" value="DUF6087"/>
</dbReference>
<dbReference type="AlphaFoldDB" id="G2P785"/>
<dbReference type="RefSeq" id="WP_014060515.1">
    <property type="nucleotide sequence ID" value="NC_015957.1"/>
</dbReference>
<dbReference type="Proteomes" id="UP000008703">
    <property type="component" value="Chromosome"/>
</dbReference>
<dbReference type="KEGG" id="svl:Strvi_7710"/>
<gene>
    <name evidence="2" type="ORF">Strvi_7710</name>
</gene>
<dbReference type="HOGENOM" id="CLU_2235159_0_0_11"/>
<dbReference type="Pfam" id="PF19565">
    <property type="entry name" value="DUF6087"/>
    <property type="match status" value="1"/>
</dbReference>
<evidence type="ECO:0000256" key="1">
    <source>
        <dbReference type="SAM" id="MobiDB-lite"/>
    </source>
</evidence>
<sequence>MDDESLEEWAARRDRRRPTRGERRITPLGDQPEQGSHVNPDAPRGIQEWDGHQWVPAGVADDLTAAVDEISDDATSRAERVPLPSFNKLPPLPEPWWPTEQFHRP</sequence>
<evidence type="ECO:0000313" key="2">
    <source>
        <dbReference type="EMBL" id="AEM87045.1"/>
    </source>
</evidence>
<reference evidence="2" key="1">
    <citation type="submission" date="2011-08" db="EMBL/GenBank/DDBJ databases">
        <title>Complete sequence of chromosome of Streptomyces violaceusniger Tu 4113.</title>
        <authorList>
            <consortium name="US DOE Joint Genome Institute"/>
            <person name="Lucas S."/>
            <person name="Han J."/>
            <person name="Lapidus A."/>
            <person name="Cheng J.-F."/>
            <person name="Goodwin L."/>
            <person name="Pitluck S."/>
            <person name="Peters L."/>
            <person name="Ivanova N."/>
            <person name="Daligault H."/>
            <person name="Detter J.C."/>
            <person name="Han C."/>
            <person name="Tapia R."/>
            <person name="Land M."/>
            <person name="Hauser L."/>
            <person name="Kyrpides N."/>
            <person name="Ivanova N."/>
            <person name="Pagani I."/>
            <person name="Hagen A."/>
            <person name="Katz L."/>
            <person name="Fiedler H.-P."/>
            <person name="Keasling J."/>
            <person name="Fortman J."/>
            <person name="Woyke T."/>
        </authorList>
    </citation>
    <scope>NUCLEOTIDE SEQUENCE [LARGE SCALE GENOMIC DNA]</scope>
    <source>
        <strain evidence="2">Tu 4113</strain>
    </source>
</reference>
<feature type="region of interest" description="Disordered" evidence="1">
    <location>
        <begin position="1"/>
        <end position="48"/>
    </location>
</feature>
<accession>G2P785</accession>
<feature type="region of interest" description="Disordered" evidence="1">
    <location>
        <begin position="75"/>
        <end position="105"/>
    </location>
</feature>
<dbReference type="EMBL" id="CP002994">
    <property type="protein sequence ID" value="AEM87045.1"/>
    <property type="molecule type" value="Genomic_DNA"/>
</dbReference>
<organism evidence="2 3">
    <name type="scientific">Streptomyces violaceusniger (strain Tu 4113)</name>
    <dbReference type="NCBI Taxonomy" id="653045"/>
    <lineage>
        <taxon>Bacteria</taxon>
        <taxon>Bacillati</taxon>
        <taxon>Actinomycetota</taxon>
        <taxon>Actinomycetes</taxon>
        <taxon>Kitasatosporales</taxon>
        <taxon>Streptomycetaceae</taxon>
        <taxon>Streptomyces</taxon>
        <taxon>Streptomyces violaceusniger group</taxon>
    </lineage>
</organism>
<evidence type="ECO:0000313" key="3">
    <source>
        <dbReference type="Proteomes" id="UP000008703"/>
    </source>
</evidence>
<protein>
    <submittedName>
        <fullName evidence="2">Uncharacterized protein</fullName>
    </submittedName>
</protein>